<dbReference type="STRING" id="56730.IE4872_CH03232"/>
<dbReference type="OrthoDB" id="7200459at2"/>
<dbReference type="NCBIfam" id="TIGR03804">
    <property type="entry name" value="para_beta_helix"/>
    <property type="match status" value="1"/>
</dbReference>
<evidence type="ECO:0000259" key="2">
    <source>
        <dbReference type="Pfam" id="PF13229"/>
    </source>
</evidence>
<dbReference type="InterPro" id="IPR022441">
    <property type="entry name" value="Para_beta_helix_rpt-2"/>
</dbReference>
<sequence length="396" mass="42815">MRFSLALMLYGTIQTSVPLHAALAQQTPSDCTAPQNVSANLRLDRNCRYAGPILIDTSNVTLDCDGATIDATRSRNGITIEGRGIRNVAVKSCKIDGAKREGIFIKPPLIAPDMAALPKAQRYDIAPQNVSIIDSTVTNSGSAGIYVGNYSQSTLIRNTLVANSGGTAIYLDASSVRTTVENSTFNGNGFGDPLGRSKGKLNREAIAIDSSAYNTILNNTFSGNSAGGVFLYKNCWERHDSPKQAQRWQHSSFNTINGNRFTEKVGVWIASRQAKNLTNWNCGDPPLAPGYFRDYADHNTVVSNVFTGGDFGVIIQDDFTTLKENRFFNQTQSCVVLGSELRDSLLGAPIEGTILAKNSCVGLRGGNGFRPEGKSVFRVCSENFLDNQPFNCGGIR</sequence>
<dbReference type="InterPro" id="IPR039448">
    <property type="entry name" value="Beta_helix"/>
</dbReference>
<dbReference type="Proteomes" id="UP000184749">
    <property type="component" value="Chromosome"/>
</dbReference>
<dbReference type="SMART" id="SM00710">
    <property type="entry name" value="PbH1"/>
    <property type="match status" value="7"/>
</dbReference>
<evidence type="ECO:0000313" key="4">
    <source>
        <dbReference type="Proteomes" id="UP000184749"/>
    </source>
</evidence>
<dbReference type="GO" id="GO:0016829">
    <property type="term" value="F:lyase activity"/>
    <property type="evidence" value="ECO:0007669"/>
    <property type="project" value="UniProtKB-KW"/>
</dbReference>
<protein>
    <submittedName>
        <fullName evidence="3">Pectin lyase fold/virulence factor domain-containing protein</fullName>
    </submittedName>
</protein>
<dbReference type="EMBL" id="CP017101">
    <property type="protein sequence ID" value="APO68832.1"/>
    <property type="molecule type" value="Genomic_DNA"/>
</dbReference>
<dbReference type="AlphaFoldDB" id="A0A1L5NLS7"/>
<reference evidence="3 4" key="1">
    <citation type="submission" date="2016-09" db="EMBL/GenBank/DDBJ databases">
        <title>The complete genome sequences of Rhizobium gallicum, symbiovars gallicum and phaseoli, symbionts associated to common bean (Phaseolus vulgaris).</title>
        <authorList>
            <person name="Bustos P."/>
            <person name="Santamaria R.I."/>
            <person name="Perez-Carrascal O.M."/>
            <person name="Juarez S."/>
            <person name="Lozano L."/>
            <person name="Martinez-Flores I."/>
            <person name="Martinez-Romero E."/>
            <person name="Cevallos M."/>
            <person name="Romero D."/>
            <person name="Davila G."/>
            <person name="Gonzalez V."/>
        </authorList>
    </citation>
    <scope>NUCLEOTIDE SEQUENCE [LARGE SCALE GENOMIC DNA]</scope>
    <source>
        <strain evidence="3 4">IE4872</strain>
    </source>
</reference>
<feature type="signal peptide" evidence="1">
    <location>
        <begin position="1"/>
        <end position="21"/>
    </location>
</feature>
<keyword evidence="3" id="KW-0456">Lyase</keyword>
<gene>
    <name evidence="3" type="ORF">IE4872_CH03232</name>
</gene>
<dbReference type="Pfam" id="PF13229">
    <property type="entry name" value="Beta_helix"/>
    <property type="match status" value="1"/>
</dbReference>
<name>A0A1L5NLS7_9HYPH</name>
<evidence type="ECO:0000313" key="3">
    <source>
        <dbReference type="EMBL" id="APO68832.1"/>
    </source>
</evidence>
<dbReference type="Gene3D" id="2.160.20.10">
    <property type="entry name" value="Single-stranded right-handed beta-helix, Pectin lyase-like"/>
    <property type="match status" value="1"/>
</dbReference>
<dbReference type="RefSeq" id="WP_074069404.1">
    <property type="nucleotide sequence ID" value="NZ_CP017101.1"/>
</dbReference>
<proteinExistence type="predicted"/>
<dbReference type="InterPro" id="IPR012334">
    <property type="entry name" value="Pectin_lyas_fold"/>
</dbReference>
<organism evidence="3 4">
    <name type="scientific">Rhizobium gallicum</name>
    <dbReference type="NCBI Taxonomy" id="56730"/>
    <lineage>
        <taxon>Bacteria</taxon>
        <taxon>Pseudomonadati</taxon>
        <taxon>Pseudomonadota</taxon>
        <taxon>Alphaproteobacteria</taxon>
        <taxon>Hyphomicrobiales</taxon>
        <taxon>Rhizobiaceae</taxon>
        <taxon>Rhizobium/Agrobacterium group</taxon>
        <taxon>Rhizobium</taxon>
    </lineage>
</organism>
<dbReference type="SUPFAM" id="SSF51126">
    <property type="entry name" value="Pectin lyase-like"/>
    <property type="match status" value="1"/>
</dbReference>
<feature type="chain" id="PRO_5011956200" evidence="1">
    <location>
        <begin position="22"/>
        <end position="396"/>
    </location>
</feature>
<evidence type="ECO:0000256" key="1">
    <source>
        <dbReference type="SAM" id="SignalP"/>
    </source>
</evidence>
<dbReference type="InterPro" id="IPR011050">
    <property type="entry name" value="Pectin_lyase_fold/virulence"/>
</dbReference>
<accession>A0A1L5NLS7</accession>
<feature type="domain" description="Right handed beta helix" evidence="2">
    <location>
        <begin position="128"/>
        <end position="276"/>
    </location>
</feature>
<keyword evidence="1" id="KW-0732">Signal</keyword>
<dbReference type="InterPro" id="IPR006626">
    <property type="entry name" value="PbH1"/>
</dbReference>